<dbReference type="PANTHER" id="PTHR12526">
    <property type="entry name" value="GLYCOSYLTRANSFERASE"/>
    <property type="match status" value="1"/>
</dbReference>
<protein>
    <submittedName>
        <fullName evidence="1">Glycosyltransferase family 4 protein</fullName>
    </submittedName>
</protein>
<gene>
    <name evidence="1" type="ORF">FGS76_05730</name>
</gene>
<dbReference type="SUPFAM" id="SSF53756">
    <property type="entry name" value="UDP-Glycosyltransferase/glycogen phosphorylase"/>
    <property type="match status" value="1"/>
</dbReference>
<keyword evidence="2" id="KW-1185">Reference proteome</keyword>
<evidence type="ECO:0000313" key="2">
    <source>
        <dbReference type="Proteomes" id="UP000739180"/>
    </source>
</evidence>
<evidence type="ECO:0000313" key="1">
    <source>
        <dbReference type="EMBL" id="TMW13630.1"/>
    </source>
</evidence>
<organism evidence="1 2">
    <name type="scientific">Alloalcanivorax gelatiniphagus</name>
    <dbReference type="NCBI Taxonomy" id="1194167"/>
    <lineage>
        <taxon>Bacteria</taxon>
        <taxon>Pseudomonadati</taxon>
        <taxon>Pseudomonadota</taxon>
        <taxon>Gammaproteobacteria</taxon>
        <taxon>Oceanospirillales</taxon>
        <taxon>Alcanivoracaceae</taxon>
        <taxon>Alloalcanivorax</taxon>
    </lineage>
</organism>
<reference evidence="1 2" key="1">
    <citation type="submission" date="2019-05" db="EMBL/GenBank/DDBJ databases">
        <title>Genome of Alcanivorax gelatiniphagus, an oil degrading marine bacteria.</title>
        <authorList>
            <person name="Kwon K.K."/>
        </authorList>
    </citation>
    <scope>NUCLEOTIDE SEQUENCE [LARGE SCALE GENOMIC DNA]</scope>
    <source>
        <strain evidence="1 2">MEBiC 08158</strain>
    </source>
</reference>
<comment type="caution">
    <text evidence="1">The sequence shown here is derived from an EMBL/GenBank/DDBJ whole genome shotgun (WGS) entry which is preliminary data.</text>
</comment>
<dbReference type="Proteomes" id="UP000739180">
    <property type="component" value="Unassembled WGS sequence"/>
</dbReference>
<name>A0ABY2XP33_9GAMM</name>
<accession>A0ABY2XP33</accession>
<sequence length="413" mass="45878">MQTNVLFVTWDGPQVNYLESLFAPIFMRLRLYGYKFHVLQFTWADPERLSRVQRACEEMDIPYRSVNILRWPSVSIGSVLTVLRSKKVLRRAIKDWKINILMPRATLPAWAIQRINNSLGLPVVFDSDGLPIDEKIEFGGMSVSSLAHRFLRDIEFRALHAADAVMVRSKDAAIILQERAGANFDASKTFVVGNGRDSAAFSPDNEDVYTHLKKSLGFNVDAPTIAYVGSLGGKYRFDQVLQFFLRLRLRLPGAQLLVLTPSPDLAREAISHLPRNEADSCAVRHVAGSEVPRYLSFVDLGLVFIEPSYSMRAVSPVKLGEYLLCGLPVVATIKNIGDSASYIAPEFGFAIDHVDESALDSASEWFFSLLSSGKLPLAKKNARDAGMKHFSIEGVLDAYVNCMAAASSRGNKK</sequence>
<dbReference type="RefSeq" id="WP_138771671.1">
    <property type="nucleotide sequence ID" value="NZ_JBHSSX010000011.1"/>
</dbReference>
<dbReference type="EMBL" id="VCQT01000022">
    <property type="protein sequence ID" value="TMW13630.1"/>
    <property type="molecule type" value="Genomic_DNA"/>
</dbReference>
<dbReference type="Gene3D" id="3.40.50.2000">
    <property type="entry name" value="Glycogen Phosphorylase B"/>
    <property type="match status" value="2"/>
</dbReference>
<proteinExistence type="predicted"/>